<reference evidence="4" key="2">
    <citation type="submission" date="2021-04" db="EMBL/GenBank/DDBJ databases">
        <authorList>
            <person name="Gilroy R."/>
        </authorList>
    </citation>
    <scope>NUCLEOTIDE SEQUENCE</scope>
    <source>
        <strain evidence="4">ChiGjej1B1-98</strain>
    </source>
</reference>
<comment type="subcellular location">
    <subcellularLocation>
        <location evidence="2">Cytoplasm</location>
    </subcellularLocation>
</comment>
<comment type="similarity">
    <text evidence="2">Belongs to the HPF/YfiA ribosome-associated protein family. Long HPF subfamily.</text>
</comment>
<accession>A0A9D1YVG2</accession>
<dbReference type="AlphaFoldDB" id="A0A9D1YVG2"/>
<dbReference type="Pfam" id="PF02482">
    <property type="entry name" value="Ribosomal_S30AE"/>
    <property type="match status" value="1"/>
</dbReference>
<feature type="domain" description="Sigma 54 modulation/S30EA ribosomal protein C-terminal" evidence="3">
    <location>
        <begin position="155"/>
        <end position="209"/>
    </location>
</feature>
<comment type="function">
    <text evidence="2">Required for dimerization of active 70S ribosomes into 100S ribosomes in stationary phase; 100S ribosomes are translationally inactive and sometimes present during exponential growth.</text>
</comment>
<dbReference type="Gene3D" id="3.30.160.100">
    <property type="entry name" value="Ribosome hibernation promotion factor-like"/>
    <property type="match status" value="1"/>
</dbReference>
<dbReference type="EMBL" id="DXDC01000160">
    <property type="protein sequence ID" value="HIY65730.1"/>
    <property type="molecule type" value="Genomic_DNA"/>
</dbReference>
<dbReference type="GO" id="GO:0022627">
    <property type="term" value="C:cytosolic small ribosomal subunit"/>
    <property type="evidence" value="ECO:0007669"/>
    <property type="project" value="TreeGrafter"/>
</dbReference>
<dbReference type="InterPro" id="IPR034694">
    <property type="entry name" value="HPF_long/plastid"/>
</dbReference>
<dbReference type="GO" id="GO:0043024">
    <property type="term" value="F:ribosomal small subunit binding"/>
    <property type="evidence" value="ECO:0007669"/>
    <property type="project" value="TreeGrafter"/>
</dbReference>
<protein>
    <recommendedName>
        <fullName evidence="2">Ribosome hibernation promoting factor</fullName>
        <shortName evidence="2">HPF</shortName>
    </recommendedName>
</protein>
<dbReference type="NCBIfam" id="TIGR00741">
    <property type="entry name" value="yfiA"/>
    <property type="match status" value="1"/>
</dbReference>
<dbReference type="PANTHER" id="PTHR33231">
    <property type="entry name" value="30S RIBOSOMAL PROTEIN"/>
    <property type="match status" value="1"/>
</dbReference>
<keyword evidence="2" id="KW-0963">Cytoplasm</keyword>
<evidence type="ECO:0000313" key="4">
    <source>
        <dbReference type="EMBL" id="HIY65730.1"/>
    </source>
</evidence>
<keyword evidence="1 2" id="KW-0810">Translation regulation</keyword>
<sequence length="222" mass="24617">MDINVTGRNATITDRFREYTTDKVAKVEQLLPKAQNLTVKLTKHATAHDAQSAGARVEITVRGPGGVIRAEAEGPDKYRAFDQAYHRVMERSRRLHDKRISQRRGPRAESLRDASAAGFADKGIQPANPDVIDAVANGEVTAAEQGLAEEELEWSPVVIREKRFDAVEMTPREAIDQMELIGHPFYLFINSGTGEANVVYRRKGWSYGVISLDTAQEQRAAG</sequence>
<dbReference type="SUPFAM" id="SSF69754">
    <property type="entry name" value="Ribosome binding protein Y (YfiA homologue)"/>
    <property type="match status" value="1"/>
</dbReference>
<dbReference type="CDD" id="cd00552">
    <property type="entry name" value="RaiA"/>
    <property type="match status" value="1"/>
</dbReference>
<evidence type="ECO:0000256" key="1">
    <source>
        <dbReference type="ARBA" id="ARBA00022845"/>
    </source>
</evidence>
<name>A0A9D1YVG2_9MICO</name>
<dbReference type="InterPro" id="IPR032528">
    <property type="entry name" value="Ribosom_S30AE_C"/>
</dbReference>
<organism evidence="4 5">
    <name type="scientific">Candidatus Agrococcus pullicola</name>
    <dbReference type="NCBI Taxonomy" id="2838429"/>
    <lineage>
        <taxon>Bacteria</taxon>
        <taxon>Bacillati</taxon>
        <taxon>Actinomycetota</taxon>
        <taxon>Actinomycetes</taxon>
        <taxon>Micrococcales</taxon>
        <taxon>Microbacteriaceae</taxon>
        <taxon>Agrococcus</taxon>
    </lineage>
</organism>
<comment type="caution">
    <text evidence="4">The sequence shown here is derived from an EMBL/GenBank/DDBJ whole genome shotgun (WGS) entry which is preliminary data.</text>
</comment>
<evidence type="ECO:0000313" key="5">
    <source>
        <dbReference type="Proteomes" id="UP000824005"/>
    </source>
</evidence>
<dbReference type="GO" id="GO:0045900">
    <property type="term" value="P:negative regulation of translational elongation"/>
    <property type="evidence" value="ECO:0007669"/>
    <property type="project" value="TreeGrafter"/>
</dbReference>
<dbReference type="HAMAP" id="MF_00839">
    <property type="entry name" value="HPF"/>
    <property type="match status" value="1"/>
</dbReference>
<dbReference type="PANTHER" id="PTHR33231:SF1">
    <property type="entry name" value="30S RIBOSOMAL PROTEIN"/>
    <property type="match status" value="1"/>
</dbReference>
<dbReference type="Gene3D" id="3.30.505.50">
    <property type="entry name" value="Sigma 54 modulation/S30EA ribosomal protein, C-terminal domain"/>
    <property type="match status" value="1"/>
</dbReference>
<evidence type="ECO:0000256" key="2">
    <source>
        <dbReference type="HAMAP-Rule" id="MF_00839"/>
    </source>
</evidence>
<evidence type="ECO:0000259" key="3">
    <source>
        <dbReference type="Pfam" id="PF16321"/>
    </source>
</evidence>
<comment type="subunit">
    <text evidence="2">Interacts with 100S ribosomes.</text>
</comment>
<dbReference type="Proteomes" id="UP000824005">
    <property type="component" value="Unassembled WGS sequence"/>
</dbReference>
<dbReference type="InterPro" id="IPR050574">
    <property type="entry name" value="HPF/YfiA_ribosome-assoc"/>
</dbReference>
<dbReference type="Pfam" id="PF16321">
    <property type="entry name" value="Ribosom_S30AE_C"/>
    <property type="match status" value="1"/>
</dbReference>
<reference evidence="4" key="1">
    <citation type="journal article" date="2021" name="PeerJ">
        <title>Extensive microbial diversity within the chicken gut microbiome revealed by metagenomics and culture.</title>
        <authorList>
            <person name="Gilroy R."/>
            <person name="Ravi A."/>
            <person name="Getino M."/>
            <person name="Pursley I."/>
            <person name="Horton D.L."/>
            <person name="Alikhan N.F."/>
            <person name="Baker D."/>
            <person name="Gharbi K."/>
            <person name="Hall N."/>
            <person name="Watson M."/>
            <person name="Adriaenssens E.M."/>
            <person name="Foster-Nyarko E."/>
            <person name="Jarju S."/>
            <person name="Secka A."/>
            <person name="Antonio M."/>
            <person name="Oren A."/>
            <person name="Chaudhuri R.R."/>
            <person name="La Ragione R."/>
            <person name="Hildebrand F."/>
            <person name="Pallen M.J."/>
        </authorList>
    </citation>
    <scope>NUCLEOTIDE SEQUENCE</scope>
    <source>
        <strain evidence="4">ChiGjej1B1-98</strain>
    </source>
</reference>
<dbReference type="InterPro" id="IPR003489">
    <property type="entry name" value="RHF/RaiA"/>
</dbReference>
<gene>
    <name evidence="4" type="primary">raiA</name>
    <name evidence="2" type="synonym">hpf</name>
    <name evidence="4" type="ORF">H9830_05575</name>
</gene>
<dbReference type="InterPro" id="IPR036567">
    <property type="entry name" value="RHF-like"/>
</dbReference>
<dbReference type="InterPro" id="IPR038416">
    <property type="entry name" value="Ribosom_S30AE_C_sf"/>
</dbReference>
<proteinExistence type="inferred from homology"/>